<dbReference type="CDD" id="cd01651">
    <property type="entry name" value="RT_G2_intron"/>
    <property type="match status" value="1"/>
</dbReference>
<dbReference type="InterPro" id="IPR000477">
    <property type="entry name" value="RT_dom"/>
</dbReference>
<dbReference type="Pfam" id="PF00078">
    <property type="entry name" value="RVT_1"/>
    <property type="match status" value="1"/>
</dbReference>
<protein>
    <recommendedName>
        <fullName evidence="2">Reverse transcriptase domain-containing protein</fullName>
    </recommendedName>
</protein>
<dbReference type="PROSITE" id="PS50878">
    <property type="entry name" value="RT_POL"/>
    <property type="match status" value="1"/>
</dbReference>
<dbReference type="PANTHER" id="PTHR34047">
    <property type="entry name" value="NUCLEAR INTRON MATURASE 1, MITOCHONDRIAL-RELATED"/>
    <property type="match status" value="1"/>
</dbReference>
<dbReference type="PANTHER" id="PTHR34047:SF8">
    <property type="entry name" value="PROTEIN YKFC"/>
    <property type="match status" value="1"/>
</dbReference>
<evidence type="ECO:0000313" key="4">
    <source>
        <dbReference type="Proteomes" id="UP000196655"/>
    </source>
</evidence>
<proteinExistence type="inferred from homology"/>
<evidence type="ECO:0000259" key="2">
    <source>
        <dbReference type="PROSITE" id="PS50878"/>
    </source>
</evidence>
<dbReference type="InterPro" id="IPR043502">
    <property type="entry name" value="DNA/RNA_pol_sf"/>
</dbReference>
<name>A0A211ZF34_9PROT</name>
<comment type="caution">
    <text evidence="3">The sequence shown here is derived from an EMBL/GenBank/DDBJ whole genome shotgun (WGS) entry which is preliminary data.</text>
</comment>
<sequence length="362" mass="40770">MFQQQLRDNILSIQKDIREGTFRFRSLRAAPILKATGKYRILAIPSVRDRLVQRCLIGHLEGDSRFNGTSAISYGFSRGRSLQAAQVDACKIRGHRPWVAQADIIKFFDRVPRMEIKKLLQKKVRSTVVRNLLLQAVDCELEDWGGRATRIARENGIQRGIGLRQGMPASPMLSNLLLKGFDDELTKRGITAIRYADDIAIFGETKTECEEALIIVKDALKKLKLEIPELGPKSKTKLCGPSELVTFLGVDIKRIGTEYKLCAPFDKITEISEEMSHIVDMDRCITDKVNVGRIVSYLESFVIGHSASMAVLGETEQANFTSRLKAEAQKHIESLLIKIMGKKAVEQLDDDRRALLGIQQFR</sequence>
<comment type="similarity">
    <text evidence="1">Belongs to the bacterial reverse transcriptase family.</text>
</comment>
<organism evidence="3 4">
    <name type="scientific">Inquilinus limosus</name>
    <dbReference type="NCBI Taxonomy" id="171674"/>
    <lineage>
        <taxon>Bacteria</taxon>
        <taxon>Pseudomonadati</taxon>
        <taxon>Pseudomonadota</taxon>
        <taxon>Alphaproteobacteria</taxon>
        <taxon>Rhodospirillales</taxon>
        <taxon>Rhodospirillaceae</taxon>
        <taxon>Inquilinus</taxon>
    </lineage>
</organism>
<evidence type="ECO:0000256" key="1">
    <source>
        <dbReference type="ARBA" id="ARBA00034120"/>
    </source>
</evidence>
<keyword evidence="4" id="KW-1185">Reference proteome</keyword>
<dbReference type="InterPro" id="IPR043128">
    <property type="entry name" value="Rev_trsase/Diguanyl_cyclase"/>
</dbReference>
<dbReference type="SUPFAM" id="SSF56672">
    <property type="entry name" value="DNA/RNA polymerases"/>
    <property type="match status" value="1"/>
</dbReference>
<feature type="domain" description="Reverse transcriptase" evidence="2">
    <location>
        <begin position="13"/>
        <end position="252"/>
    </location>
</feature>
<dbReference type="AlphaFoldDB" id="A0A211ZF34"/>
<accession>A0A211ZF34</accession>
<dbReference type="EMBL" id="NHON01000082">
    <property type="protein sequence ID" value="OWJ63727.1"/>
    <property type="molecule type" value="Genomic_DNA"/>
</dbReference>
<reference evidence="4" key="1">
    <citation type="submission" date="2017-05" db="EMBL/GenBank/DDBJ databases">
        <authorList>
            <person name="Macchi M."/>
            <person name="Festa S."/>
            <person name="Coppotelli B.M."/>
            <person name="Morelli I.S."/>
        </authorList>
    </citation>
    <scope>NUCLEOTIDE SEQUENCE [LARGE SCALE GENOMIC DNA]</scope>
    <source>
        <strain evidence="4">I</strain>
    </source>
</reference>
<gene>
    <name evidence="3" type="ORF">BWR60_28470</name>
</gene>
<dbReference type="Gene3D" id="3.30.70.270">
    <property type="match status" value="1"/>
</dbReference>
<dbReference type="Proteomes" id="UP000196655">
    <property type="component" value="Unassembled WGS sequence"/>
</dbReference>
<evidence type="ECO:0000313" key="3">
    <source>
        <dbReference type="EMBL" id="OWJ63727.1"/>
    </source>
</evidence>
<dbReference type="InterPro" id="IPR051083">
    <property type="entry name" value="GrpII_Intron_Splice-Mob/Def"/>
</dbReference>